<dbReference type="InterPro" id="IPR000276">
    <property type="entry name" value="GPCR_Rhodpsn"/>
</dbReference>
<evidence type="ECO:0000256" key="1">
    <source>
        <dbReference type="ARBA" id="ARBA00004141"/>
    </source>
</evidence>
<keyword evidence="9" id="KW-0157">Chromophore</keyword>
<evidence type="ECO:0000313" key="20">
    <source>
        <dbReference type="EMBL" id="CAD7249402.1"/>
    </source>
</evidence>
<evidence type="ECO:0000256" key="14">
    <source>
        <dbReference type="ARBA" id="ARBA00023224"/>
    </source>
</evidence>
<keyword evidence="5" id="KW-0716">Sensory transduction</keyword>
<accession>A0A7R9A8E4</accession>
<feature type="transmembrane region" description="Helical" evidence="18">
    <location>
        <begin position="179"/>
        <end position="201"/>
    </location>
</feature>
<dbReference type="InterPro" id="IPR017452">
    <property type="entry name" value="GPCR_Rhodpsn_7TM"/>
</dbReference>
<keyword evidence="21" id="KW-1185">Reference proteome</keyword>
<keyword evidence="10 16" id="KW-0297">G-protein coupled receptor</keyword>
<evidence type="ECO:0000256" key="7">
    <source>
        <dbReference type="ARBA" id="ARBA00022925"/>
    </source>
</evidence>
<keyword evidence="14 16" id="KW-0807">Transducer</keyword>
<dbReference type="GO" id="GO:0004930">
    <property type="term" value="F:G protein-coupled receptor activity"/>
    <property type="evidence" value="ECO:0007669"/>
    <property type="project" value="UniProtKB-KW"/>
</dbReference>
<keyword evidence="11 18" id="KW-0472">Membrane</keyword>
<sequence>MMGSYGYRPDLQRGVGAWFTTNFPPAPMGKFGNSTVVDVVPLDMLHLVNDHWYQFPPLNPLWHGILGFTIGILGVLALIGNLTVLHVFTTTRALKTPSNVLVVNLAFSDLCMVITQYPVMVINCYYHTWIMGPLGCDLYGITGSLFGNGSIWTMAMIAYDRYRVIVKGMAAKPLTYKRAIAMVTTIWTVAIVWTLLPLFGWNRYVPEGNMTSCSIDCLSDDWKDKSYILVYSSFVFFTPLLIILYSYFHIVRVRRIFRVGADRVAGRGDDAPSTVADHEEQMRDQAKRMNVESLRSDGKDAHAEIRLAKIALMTITLWFAAWTPYLVINYTGIFNKARITPLYTIWGSLFAKTHPRYRAALRKKCPCLFCDTDGKGSDGASVNTEMSTNTSASSESTPPTPA</sequence>
<keyword evidence="4" id="KW-0597">Phosphoprotein</keyword>
<evidence type="ECO:0000259" key="19">
    <source>
        <dbReference type="PROSITE" id="PS50262"/>
    </source>
</evidence>
<dbReference type="PROSITE" id="PS50262">
    <property type="entry name" value="G_PROTEIN_RECEP_F1_2"/>
    <property type="match status" value="1"/>
</dbReference>
<dbReference type="FunFam" id="1.20.1070.10:FF:000044">
    <property type="entry name" value="Opsin, ultraviolet-sensitive"/>
    <property type="match status" value="1"/>
</dbReference>
<dbReference type="EMBL" id="LR901788">
    <property type="protein sequence ID" value="CAD7249402.1"/>
    <property type="molecule type" value="Genomic_DNA"/>
</dbReference>
<dbReference type="GO" id="GO:0009881">
    <property type="term" value="F:photoreceptor activity"/>
    <property type="evidence" value="ECO:0007669"/>
    <property type="project" value="UniProtKB-KW"/>
</dbReference>
<keyword evidence="8 18" id="KW-1133">Transmembrane helix</keyword>
<dbReference type="PRINTS" id="PR00237">
    <property type="entry name" value="GPCRRHODOPSN"/>
</dbReference>
<dbReference type="Proteomes" id="UP000677054">
    <property type="component" value="Unassembled WGS sequence"/>
</dbReference>
<dbReference type="AlphaFoldDB" id="A0A7R9A8E4"/>
<feature type="transmembrane region" description="Helical" evidence="18">
    <location>
        <begin position="228"/>
        <end position="248"/>
    </location>
</feature>
<feature type="transmembrane region" description="Helical" evidence="18">
    <location>
        <begin position="100"/>
        <end position="119"/>
    </location>
</feature>
<dbReference type="GO" id="GO:0007602">
    <property type="term" value="P:phototransduction"/>
    <property type="evidence" value="ECO:0007669"/>
    <property type="project" value="UniProtKB-KW"/>
</dbReference>
<comment type="subcellular location">
    <subcellularLocation>
        <location evidence="1">Membrane</location>
        <topology evidence="1">Multi-pass membrane protein</topology>
    </subcellularLocation>
</comment>
<dbReference type="InterPro" id="IPR050125">
    <property type="entry name" value="GPCR_opsins"/>
</dbReference>
<comment type="similarity">
    <text evidence="2 16">Belongs to the G-protein coupled receptor 1 family.</text>
</comment>
<evidence type="ECO:0000256" key="10">
    <source>
        <dbReference type="ARBA" id="ARBA00023040"/>
    </source>
</evidence>
<dbReference type="PROSITE" id="PS00237">
    <property type="entry name" value="G_PROTEIN_RECEP_F1_1"/>
    <property type="match status" value="1"/>
</dbReference>
<keyword evidence="12" id="KW-1015">Disulfide bond</keyword>
<evidence type="ECO:0000256" key="4">
    <source>
        <dbReference type="ARBA" id="ARBA00022553"/>
    </source>
</evidence>
<protein>
    <recommendedName>
        <fullName evidence="19">G-protein coupled receptors family 1 profile domain-containing protein</fullName>
    </recommendedName>
</protein>
<feature type="region of interest" description="Disordered" evidence="17">
    <location>
        <begin position="377"/>
        <end position="402"/>
    </location>
</feature>
<dbReference type="Pfam" id="PF00001">
    <property type="entry name" value="7tm_1"/>
    <property type="match status" value="1"/>
</dbReference>
<evidence type="ECO:0000256" key="13">
    <source>
        <dbReference type="ARBA" id="ARBA00023170"/>
    </source>
</evidence>
<keyword evidence="7" id="KW-0681">Retinal protein</keyword>
<evidence type="ECO:0000256" key="3">
    <source>
        <dbReference type="ARBA" id="ARBA00022543"/>
    </source>
</evidence>
<feature type="transmembrane region" description="Helical" evidence="18">
    <location>
        <begin position="61"/>
        <end position="88"/>
    </location>
</feature>
<keyword evidence="6 16" id="KW-0812">Transmembrane</keyword>
<dbReference type="EMBL" id="CAJPEV010002271">
    <property type="protein sequence ID" value="CAG0896356.1"/>
    <property type="molecule type" value="Genomic_DNA"/>
</dbReference>
<dbReference type="GO" id="GO:0007601">
    <property type="term" value="P:visual perception"/>
    <property type="evidence" value="ECO:0007669"/>
    <property type="project" value="UniProtKB-KW"/>
</dbReference>
<feature type="transmembrane region" description="Helical" evidence="18">
    <location>
        <begin position="139"/>
        <end position="159"/>
    </location>
</feature>
<evidence type="ECO:0000256" key="12">
    <source>
        <dbReference type="ARBA" id="ARBA00023157"/>
    </source>
</evidence>
<evidence type="ECO:0000256" key="15">
    <source>
        <dbReference type="ARBA" id="ARBA00023305"/>
    </source>
</evidence>
<evidence type="ECO:0000256" key="17">
    <source>
        <dbReference type="SAM" id="MobiDB-lite"/>
    </source>
</evidence>
<reference evidence="20" key="1">
    <citation type="submission" date="2020-11" db="EMBL/GenBank/DDBJ databases">
        <authorList>
            <person name="Tran Van P."/>
        </authorList>
    </citation>
    <scope>NUCLEOTIDE SEQUENCE</scope>
</reference>
<keyword evidence="15" id="KW-0844">Vision</keyword>
<dbReference type="InterPro" id="IPR001735">
    <property type="entry name" value="Opsin_RH1/RH2"/>
</dbReference>
<keyword evidence="3" id="KW-0600">Photoreceptor protein</keyword>
<evidence type="ECO:0000256" key="11">
    <source>
        <dbReference type="ARBA" id="ARBA00023136"/>
    </source>
</evidence>
<dbReference type="CDD" id="cd15079">
    <property type="entry name" value="7tmA_photoreceptors_insect"/>
    <property type="match status" value="1"/>
</dbReference>
<feature type="transmembrane region" description="Helical" evidence="18">
    <location>
        <begin position="307"/>
        <end position="328"/>
    </location>
</feature>
<evidence type="ECO:0000256" key="9">
    <source>
        <dbReference type="ARBA" id="ARBA00022991"/>
    </source>
</evidence>
<dbReference type="PRINTS" id="PR00576">
    <property type="entry name" value="OPSINRH1RH2"/>
</dbReference>
<evidence type="ECO:0000256" key="16">
    <source>
        <dbReference type="RuleBase" id="RU000688"/>
    </source>
</evidence>
<dbReference type="OrthoDB" id="9996086at2759"/>
<feature type="domain" description="G-protein coupled receptors family 1 profile" evidence="19">
    <location>
        <begin position="80"/>
        <end position="362"/>
    </location>
</feature>
<dbReference type="Gene3D" id="1.20.1070.10">
    <property type="entry name" value="Rhodopsin 7-helix transmembrane proteins"/>
    <property type="match status" value="1"/>
</dbReference>
<evidence type="ECO:0000256" key="18">
    <source>
        <dbReference type="SAM" id="Phobius"/>
    </source>
</evidence>
<keyword evidence="13 16" id="KW-0675">Receptor</keyword>
<evidence type="ECO:0000313" key="21">
    <source>
        <dbReference type="Proteomes" id="UP000677054"/>
    </source>
</evidence>
<feature type="compositionally biased region" description="Low complexity" evidence="17">
    <location>
        <begin position="383"/>
        <end position="402"/>
    </location>
</feature>
<dbReference type="PANTHER" id="PTHR24240">
    <property type="entry name" value="OPSIN"/>
    <property type="match status" value="1"/>
</dbReference>
<name>A0A7R9A8E4_9CRUS</name>
<proteinExistence type="inferred from homology"/>
<organism evidence="20">
    <name type="scientific">Darwinula stevensoni</name>
    <dbReference type="NCBI Taxonomy" id="69355"/>
    <lineage>
        <taxon>Eukaryota</taxon>
        <taxon>Metazoa</taxon>
        <taxon>Ecdysozoa</taxon>
        <taxon>Arthropoda</taxon>
        <taxon>Crustacea</taxon>
        <taxon>Oligostraca</taxon>
        <taxon>Ostracoda</taxon>
        <taxon>Podocopa</taxon>
        <taxon>Podocopida</taxon>
        <taxon>Darwinulocopina</taxon>
        <taxon>Darwinuloidea</taxon>
        <taxon>Darwinulidae</taxon>
        <taxon>Darwinula</taxon>
    </lineage>
</organism>
<evidence type="ECO:0000256" key="5">
    <source>
        <dbReference type="ARBA" id="ARBA00022606"/>
    </source>
</evidence>
<evidence type="ECO:0000256" key="6">
    <source>
        <dbReference type="ARBA" id="ARBA00022692"/>
    </source>
</evidence>
<evidence type="ECO:0000256" key="2">
    <source>
        <dbReference type="ARBA" id="ARBA00010663"/>
    </source>
</evidence>
<dbReference type="GO" id="GO:0016020">
    <property type="term" value="C:membrane"/>
    <property type="evidence" value="ECO:0007669"/>
    <property type="project" value="UniProtKB-SubCell"/>
</dbReference>
<gene>
    <name evidence="20" type="ORF">DSTB1V02_LOCUS9199</name>
</gene>
<dbReference type="SUPFAM" id="SSF81321">
    <property type="entry name" value="Family A G protein-coupled receptor-like"/>
    <property type="match status" value="1"/>
</dbReference>
<evidence type="ECO:0000256" key="8">
    <source>
        <dbReference type="ARBA" id="ARBA00022989"/>
    </source>
</evidence>